<protein>
    <submittedName>
        <fullName evidence="2">SDR family NAD(P)-dependent oxidoreductase</fullName>
        <ecNumber evidence="2">1.1.1.-</ecNumber>
    </submittedName>
</protein>
<dbReference type="PRINTS" id="PR00081">
    <property type="entry name" value="GDHRDH"/>
</dbReference>
<dbReference type="EC" id="1.1.1.-" evidence="2"/>
<sequence length="260" mass="27207">MSRLQGKVAVVTGASSGIGRAVTERFLTEGAQVVAVGRSVDKLENLAKELDAGAALATHSSDLSDDGQAGAAIRAATEKFGGLDILVNNAGVGYSYRDVRPGSMDTLGDATVEDWDHVMNINLGSVVNCSRHAIPAMLQRGGGSIVNVASILGFVGNRDAHAYTTAKGAIVNLTRSLSTAYARHNIRANTVAPGYIETPMVAEFVDYLNSEEYRYQWNPSGRMGNPEEIANGVLFLASDEASYCNGSVLTIDGGVLAAAP</sequence>
<gene>
    <name evidence="2" type="ORF">ACFQ34_08995</name>
</gene>
<dbReference type="NCBIfam" id="NF005559">
    <property type="entry name" value="PRK07231.1"/>
    <property type="match status" value="1"/>
</dbReference>
<dbReference type="PANTHER" id="PTHR42760">
    <property type="entry name" value="SHORT-CHAIN DEHYDROGENASES/REDUCTASES FAMILY MEMBER"/>
    <property type="match status" value="1"/>
</dbReference>
<dbReference type="Pfam" id="PF13561">
    <property type="entry name" value="adh_short_C2"/>
    <property type="match status" value="1"/>
</dbReference>
<keyword evidence="3" id="KW-1185">Reference proteome</keyword>
<dbReference type="RefSeq" id="WP_013673715.1">
    <property type="nucleotide sequence ID" value="NZ_BAABKS010000087.1"/>
</dbReference>
<reference evidence="3" key="1">
    <citation type="journal article" date="2019" name="Int. J. Syst. Evol. Microbiol.">
        <title>The Global Catalogue of Microorganisms (GCM) 10K type strain sequencing project: providing services to taxonomists for standard genome sequencing and annotation.</title>
        <authorList>
            <consortium name="The Broad Institute Genomics Platform"/>
            <consortium name="The Broad Institute Genome Sequencing Center for Infectious Disease"/>
            <person name="Wu L."/>
            <person name="Ma J."/>
        </authorList>
    </citation>
    <scope>NUCLEOTIDE SEQUENCE [LARGE SCALE GENOMIC DNA]</scope>
    <source>
        <strain evidence="3">CCUG 49018</strain>
    </source>
</reference>
<proteinExistence type="inferred from homology"/>
<accession>A0ABW3VDR8</accession>
<dbReference type="InterPro" id="IPR036291">
    <property type="entry name" value="NAD(P)-bd_dom_sf"/>
</dbReference>
<dbReference type="SUPFAM" id="SSF51735">
    <property type="entry name" value="NAD(P)-binding Rossmann-fold domains"/>
    <property type="match status" value="1"/>
</dbReference>
<evidence type="ECO:0000256" key="1">
    <source>
        <dbReference type="ARBA" id="ARBA00006484"/>
    </source>
</evidence>
<name>A0ABW3VDR8_9PSEU</name>
<dbReference type="InterPro" id="IPR002347">
    <property type="entry name" value="SDR_fam"/>
</dbReference>
<organism evidence="2 3">
    <name type="scientific">Pseudonocardia benzenivorans</name>
    <dbReference type="NCBI Taxonomy" id="228005"/>
    <lineage>
        <taxon>Bacteria</taxon>
        <taxon>Bacillati</taxon>
        <taxon>Actinomycetota</taxon>
        <taxon>Actinomycetes</taxon>
        <taxon>Pseudonocardiales</taxon>
        <taxon>Pseudonocardiaceae</taxon>
        <taxon>Pseudonocardia</taxon>
    </lineage>
</organism>
<dbReference type="CDD" id="cd05233">
    <property type="entry name" value="SDR_c"/>
    <property type="match status" value="1"/>
</dbReference>
<evidence type="ECO:0000313" key="3">
    <source>
        <dbReference type="Proteomes" id="UP001597182"/>
    </source>
</evidence>
<dbReference type="Gene3D" id="3.40.50.720">
    <property type="entry name" value="NAD(P)-binding Rossmann-like Domain"/>
    <property type="match status" value="1"/>
</dbReference>
<dbReference type="GO" id="GO:0016491">
    <property type="term" value="F:oxidoreductase activity"/>
    <property type="evidence" value="ECO:0007669"/>
    <property type="project" value="UniProtKB-KW"/>
</dbReference>
<keyword evidence="2" id="KW-0560">Oxidoreductase</keyword>
<comment type="similarity">
    <text evidence="1">Belongs to the short-chain dehydrogenases/reductases (SDR) family.</text>
</comment>
<dbReference type="PRINTS" id="PR00080">
    <property type="entry name" value="SDRFAMILY"/>
</dbReference>
<comment type="caution">
    <text evidence="2">The sequence shown here is derived from an EMBL/GenBank/DDBJ whole genome shotgun (WGS) entry which is preliminary data.</text>
</comment>
<evidence type="ECO:0000313" key="2">
    <source>
        <dbReference type="EMBL" id="MFD1233416.1"/>
    </source>
</evidence>
<dbReference type="Proteomes" id="UP001597182">
    <property type="component" value="Unassembled WGS sequence"/>
</dbReference>
<dbReference type="InterPro" id="IPR020904">
    <property type="entry name" value="Sc_DH/Rdtase_CS"/>
</dbReference>
<dbReference type="EMBL" id="JBHTMB010000061">
    <property type="protein sequence ID" value="MFD1233416.1"/>
    <property type="molecule type" value="Genomic_DNA"/>
</dbReference>
<dbReference type="PROSITE" id="PS00061">
    <property type="entry name" value="ADH_SHORT"/>
    <property type="match status" value="1"/>
</dbReference>